<dbReference type="OrthoDB" id="9807210at2"/>
<dbReference type="InterPro" id="IPR006680">
    <property type="entry name" value="Amidohydro-rel"/>
</dbReference>
<evidence type="ECO:0000259" key="5">
    <source>
        <dbReference type="Pfam" id="PF01979"/>
    </source>
</evidence>
<dbReference type="GO" id="GO:0046098">
    <property type="term" value="P:guanine metabolic process"/>
    <property type="evidence" value="ECO:0007669"/>
    <property type="project" value="TreeGrafter"/>
</dbReference>
<keyword evidence="2" id="KW-0479">Metal-binding</keyword>
<accession>A0A385Q337</accession>
<dbReference type="RefSeq" id="WP_111525203.1">
    <property type="nucleotide sequence ID" value="NZ_CP032364.1"/>
</dbReference>
<evidence type="ECO:0000256" key="4">
    <source>
        <dbReference type="ARBA" id="ARBA00022833"/>
    </source>
</evidence>
<gene>
    <name evidence="6" type="ORF">D4A81_03225</name>
</gene>
<reference evidence="6 7" key="1">
    <citation type="submission" date="2018-09" db="EMBL/GenBank/DDBJ databases">
        <title>Genome sequencing of Lachnoanaerobaculum umeaense DSM 23576.</title>
        <authorList>
            <person name="Kook J.-K."/>
            <person name="Park S.-N."/>
            <person name="Lim Y.K."/>
        </authorList>
    </citation>
    <scope>NUCLEOTIDE SEQUENCE [LARGE SCALE GENOMIC DNA]</scope>
    <source>
        <strain evidence="7">DSM 23576 \ CCUG 58757</strain>
    </source>
</reference>
<evidence type="ECO:0000313" key="7">
    <source>
        <dbReference type="Proteomes" id="UP000265562"/>
    </source>
</evidence>
<dbReference type="GO" id="GO:0008892">
    <property type="term" value="F:guanine deaminase activity"/>
    <property type="evidence" value="ECO:0007669"/>
    <property type="project" value="TreeGrafter"/>
</dbReference>
<evidence type="ECO:0000256" key="1">
    <source>
        <dbReference type="ARBA" id="ARBA00001947"/>
    </source>
</evidence>
<comment type="cofactor">
    <cofactor evidence="1">
        <name>Zn(2+)</name>
        <dbReference type="ChEBI" id="CHEBI:29105"/>
    </cofactor>
</comment>
<name>A0A385Q337_9FIRM</name>
<dbReference type="InterPro" id="IPR032466">
    <property type="entry name" value="Metal_Hydrolase"/>
</dbReference>
<dbReference type="EMBL" id="CP032364">
    <property type="protein sequence ID" value="AYB00789.1"/>
    <property type="molecule type" value="Genomic_DNA"/>
</dbReference>
<dbReference type="GO" id="GO:0008270">
    <property type="term" value="F:zinc ion binding"/>
    <property type="evidence" value="ECO:0007669"/>
    <property type="project" value="TreeGrafter"/>
</dbReference>
<dbReference type="SUPFAM" id="SSF51338">
    <property type="entry name" value="Composite domain of metallo-dependent hydrolases"/>
    <property type="match status" value="2"/>
</dbReference>
<dbReference type="InterPro" id="IPR051607">
    <property type="entry name" value="Metallo-dep_hydrolases"/>
</dbReference>
<dbReference type="Gene3D" id="3.20.20.140">
    <property type="entry name" value="Metal-dependent hydrolases"/>
    <property type="match status" value="1"/>
</dbReference>
<evidence type="ECO:0000313" key="6">
    <source>
        <dbReference type="EMBL" id="AYB00789.1"/>
    </source>
</evidence>
<dbReference type="GO" id="GO:0005829">
    <property type="term" value="C:cytosol"/>
    <property type="evidence" value="ECO:0007669"/>
    <property type="project" value="TreeGrafter"/>
</dbReference>
<keyword evidence="3" id="KW-0378">Hydrolase</keyword>
<dbReference type="SUPFAM" id="SSF51556">
    <property type="entry name" value="Metallo-dependent hydrolases"/>
    <property type="match status" value="1"/>
</dbReference>
<dbReference type="Gene3D" id="2.30.40.10">
    <property type="entry name" value="Urease, subunit C, domain 1"/>
    <property type="match status" value="1"/>
</dbReference>
<keyword evidence="4" id="KW-0862">Zinc</keyword>
<organism evidence="6 7">
    <name type="scientific">Lachnoanaerobaculum umeaense</name>
    <dbReference type="NCBI Taxonomy" id="617123"/>
    <lineage>
        <taxon>Bacteria</taxon>
        <taxon>Bacillati</taxon>
        <taxon>Bacillota</taxon>
        <taxon>Clostridia</taxon>
        <taxon>Lachnospirales</taxon>
        <taxon>Lachnospiraceae</taxon>
        <taxon>Lachnoanaerobaculum</taxon>
    </lineage>
</organism>
<sequence>MIVKGNLIDCDKNGTIRIRENTYLIVESGIISKIYSEDEIPNSLKNEKIEDYKNALIIPGLIDMHLHAPQFSFRGLGMDMELLDWLNTYTFPEETKYKNMDYAKKAYPKFVKALTNSFTTRAVIFSTLHKEATVLLMDMLEKTGLKCFVGKVNMDRNSSGELIETTSESIDATREWLNTCKNRYKNTKPIITPRFIPSCSDELMKELGEIRGDTYGLQSHLSENPKEVEWVRDLCPDSDGYLDAYDKRGCLNKSDIGTVMAHCVYSDEKEMELLKKRDVYVAHCPQSNICLSSGIAPIRKFLDRGIKVGLGSDIAAGYSLNILNQAVEAIGLSKLYWRYIDSNSKPLELAEAFAMATRNSGPYFGNIGAFEEGFEADILVIDDEALNDGVDDIRKRFERFLYLSDECSLISKYVAGEKIIIS</sequence>
<evidence type="ECO:0000256" key="2">
    <source>
        <dbReference type="ARBA" id="ARBA00022723"/>
    </source>
</evidence>
<proteinExistence type="predicted"/>
<dbReference type="AlphaFoldDB" id="A0A385Q337"/>
<keyword evidence="7" id="KW-1185">Reference proteome</keyword>
<dbReference type="PANTHER" id="PTHR11271:SF6">
    <property type="entry name" value="GUANINE DEAMINASE"/>
    <property type="match status" value="1"/>
</dbReference>
<dbReference type="Pfam" id="PF01979">
    <property type="entry name" value="Amidohydro_1"/>
    <property type="match status" value="1"/>
</dbReference>
<evidence type="ECO:0000256" key="3">
    <source>
        <dbReference type="ARBA" id="ARBA00022801"/>
    </source>
</evidence>
<feature type="domain" description="Amidohydrolase-related" evidence="5">
    <location>
        <begin position="57"/>
        <end position="385"/>
    </location>
</feature>
<dbReference type="PANTHER" id="PTHR11271">
    <property type="entry name" value="GUANINE DEAMINASE"/>
    <property type="match status" value="1"/>
</dbReference>
<dbReference type="InterPro" id="IPR011059">
    <property type="entry name" value="Metal-dep_hydrolase_composite"/>
</dbReference>
<dbReference type="KEGG" id="lua:D4A81_03225"/>
<dbReference type="Proteomes" id="UP000265562">
    <property type="component" value="Chromosome"/>
</dbReference>
<protein>
    <submittedName>
        <fullName evidence="6">Guanine deaminase</fullName>
    </submittedName>
</protein>